<dbReference type="Proteomes" id="UP000185860">
    <property type="component" value="Unassembled WGS sequence"/>
</dbReference>
<protein>
    <submittedName>
        <fullName evidence="4">Molecular chaperone DnaJ</fullName>
    </submittedName>
</protein>
<dbReference type="OrthoDB" id="9779889at2"/>
<reference evidence="4 5" key="1">
    <citation type="submission" date="2016-11" db="EMBL/GenBank/DDBJ databases">
        <title>Draft Genome Sequences of Nine Cyanobacterial Strains from Diverse Habitats.</title>
        <authorList>
            <person name="Zhu T."/>
            <person name="Hou S."/>
            <person name="Lu X."/>
            <person name="Hess W.R."/>
        </authorList>
    </citation>
    <scope>NUCLEOTIDE SEQUENCE [LARGE SCALE GENOMIC DNA]</scope>
    <source>
        <strain evidence="4 5">IAM M-71</strain>
    </source>
</reference>
<feature type="domain" description="J" evidence="3">
    <location>
        <begin position="5"/>
        <end position="62"/>
    </location>
</feature>
<dbReference type="PRINTS" id="PR00625">
    <property type="entry name" value="JDOMAIN"/>
</dbReference>
<dbReference type="InterPro" id="IPR050817">
    <property type="entry name" value="DjlA_DnaK_co-chaperone"/>
</dbReference>
<dbReference type="SUPFAM" id="SSF48452">
    <property type="entry name" value="TPR-like"/>
    <property type="match status" value="1"/>
</dbReference>
<dbReference type="Gene3D" id="1.25.40.10">
    <property type="entry name" value="Tetratricopeptide repeat domain"/>
    <property type="match status" value="1"/>
</dbReference>
<dbReference type="PROSITE" id="PS50076">
    <property type="entry name" value="DNAJ_2"/>
    <property type="match status" value="1"/>
</dbReference>
<dbReference type="SUPFAM" id="SSF46565">
    <property type="entry name" value="Chaperone J-domain"/>
    <property type="match status" value="1"/>
</dbReference>
<proteinExistence type="predicted"/>
<gene>
    <name evidence="4" type="ORF">NIES2119_24560</name>
</gene>
<evidence type="ECO:0000313" key="4">
    <source>
        <dbReference type="EMBL" id="OKH32917.1"/>
    </source>
</evidence>
<keyword evidence="1" id="KW-0802">TPR repeat</keyword>
<name>A0A1U7I8U3_9CYAN</name>
<sequence length="204" mass="24297">MNLADCYKLLGLNTGASREEVKTSYRRLVRKYHPDVNRDDRQAKDKFIAIQEAYEFLMENVKETPVISESTAHQQQNQQKVSTPPKTKVTKSHKVKTIEIQPPLSPEEQKLKWQSYNQLQVLLRDQRYPRAIALVEGLAQRLPEDLEVRQWQAITYQRTGRHFVDRKQLEKARVYLKKALKIDPHNRSLWLEVERDFRRIEQIY</sequence>
<dbReference type="InterPro" id="IPR001623">
    <property type="entry name" value="DnaJ_domain"/>
</dbReference>
<dbReference type="InterPro" id="IPR011990">
    <property type="entry name" value="TPR-like_helical_dom_sf"/>
</dbReference>
<dbReference type="SMART" id="SM00271">
    <property type="entry name" value="DnaJ"/>
    <property type="match status" value="1"/>
</dbReference>
<feature type="compositionally biased region" description="Polar residues" evidence="2">
    <location>
        <begin position="67"/>
        <end position="79"/>
    </location>
</feature>
<evidence type="ECO:0000256" key="2">
    <source>
        <dbReference type="SAM" id="MobiDB-lite"/>
    </source>
</evidence>
<dbReference type="Pfam" id="PF00226">
    <property type="entry name" value="DnaJ"/>
    <property type="match status" value="1"/>
</dbReference>
<feature type="repeat" description="TPR" evidence="1">
    <location>
        <begin position="153"/>
        <end position="186"/>
    </location>
</feature>
<dbReference type="PROSITE" id="PS50005">
    <property type="entry name" value="TPR"/>
    <property type="match status" value="1"/>
</dbReference>
<comment type="caution">
    <text evidence="4">The sequence shown here is derived from an EMBL/GenBank/DDBJ whole genome shotgun (WGS) entry which is preliminary data.</text>
</comment>
<dbReference type="CDD" id="cd06257">
    <property type="entry name" value="DnaJ"/>
    <property type="match status" value="1"/>
</dbReference>
<evidence type="ECO:0000313" key="5">
    <source>
        <dbReference type="Proteomes" id="UP000185860"/>
    </source>
</evidence>
<organism evidence="4 5">
    <name type="scientific">[Phormidium ambiguum] IAM M-71</name>
    <dbReference type="NCBI Taxonomy" id="454136"/>
    <lineage>
        <taxon>Bacteria</taxon>
        <taxon>Bacillati</taxon>
        <taxon>Cyanobacteriota</taxon>
        <taxon>Cyanophyceae</taxon>
        <taxon>Oscillatoriophycideae</taxon>
        <taxon>Aerosakkonematales</taxon>
        <taxon>Aerosakkonemataceae</taxon>
        <taxon>Floridanema</taxon>
    </lineage>
</organism>
<dbReference type="STRING" id="454136.NIES2119_24560"/>
<dbReference type="AlphaFoldDB" id="A0A1U7I8U3"/>
<feature type="region of interest" description="Disordered" evidence="2">
    <location>
        <begin position="67"/>
        <end position="95"/>
    </location>
</feature>
<evidence type="ECO:0000256" key="1">
    <source>
        <dbReference type="PROSITE-ProRule" id="PRU00339"/>
    </source>
</evidence>
<accession>A0A1U7I8U3</accession>
<dbReference type="RefSeq" id="WP_073596134.1">
    <property type="nucleotide sequence ID" value="NZ_MRCE01000034.1"/>
</dbReference>
<dbReference type="Gene3D" id="1.10.287.110">
    <property type="entry name" value="DnaJ domain"/>
    <property type="match status" value="1"/>
</dbReference>
<dbReference type="EMBL" id="MRCE01000034">
    <property type="protein sequence ID" value="OKH32917.1"/>
    <property type="molecule type" value="Genomic_DNA"/>
</dbReference>
<dbReference type="InterPro" id="IPR019734">
    <property type="entry name" value="TPR_rpt"/>
</dbReference>
<evidence type="ECO:0000259" key="3">
    <source>
        <dbReference type="PROSITE" id="PS50076"/>
    </source>
</evidence>
<dbReference type="PANTHER" id="PTHR24074">
    <property type="entry name" value="CO-CHAPERONE PROTEIN DJLA"/>
    <property type="match status" value="1"/>
</dbReference>
<dbReference type="InterPro" id="IPR036869">
    <property type="entry name" value="J_dom_sf"/>
</dbReference>